<evidence type="ECO:0000313" key="1">
    <source>
        <dbReference type="EMBL" id="BAN64350.1"/>
    </source>
</evidence>
<dbReference type="EMBL" id="AK440556">
    <property type="protein sequence ID" value="BAN64350.1"/>
    <property type="molecule type" value="mRNA"/>
</dbReference>
<protein>
    <submittedName>
        <fullName evidence="1">p29 protein</fullName>
    </submittedName>
</protein>
<name>S6C7M5_BABBO</name>
<sequence length="100" mass="11667">MQCCSRDTRLRDEECEIQEPQERTIGTVADRSRAQEIGQNVERQWVGIMVPLHRGHSLFTYGHIVGPMSDFLRQILFLLVTHIFCDIQCHTVLSMCRTMF</sequence>
<dbReference type="AlphaFoldDB" id="S6C7M5"/>
<gene>
    <name evidence="1" type="primary">BBOV_II004030</name>
</gene>
<accession>S6C7M5</accession>
<proteinExistence type="evidence at transcript level"/>
<reference evidence="1" key="1">
    <citation type="journal article" date="2014" name="BMC Genomics">
        <title>The Babesia bovis gene and promoter model: an update from full-length EST analysis.</title>
        <authorList>
            <person name="Yamagishi J."/>
            <person name="Wakaguri H."/>
            <person name="Yokoyama N."/>
            <person name="Yamashita R."/>
            <person name="Suzuki Y."/>
            <person name="Xuan X."/>
            <person name="Igarashi I."/>
        </authorList>
    </citation>
    <scope>NUCLEOTIDE SEQUENCE</scope>
    <source>
        <strain evidence="1">Texas</strain>
    </source>
</reference>
<organism evidence="1">
    <name type="scientific">Babesia bovis</name>
    <dbReference type="NCBI Taxonomy" id="5865"/>
    <lineage>
        <taxon>Eukaryota</taxon>
        <taxon>Sar</taxon>
        <taxon>Alveolata</taxon>
        <taxon>Apicomplexa</taxon>
        <taxon>Aconoidasida</taxon>
        <taxon>Piroplasmida</taxon>
        <taxon>Babesiidae</taxon>
        <taxon>Babesia</taxon>
    </lineage>
</organism>
<dbReference type="VEuPathDB" id="PiroplasmaDB:BBOV_II004030"/>